<feature type="transmembrane region" description="Helical" evidence="9">
    <location>
        <begin position="174"/>
        <end position="190"/>
    </location>
</feature>
<feature type="compositionally biased region" description="Low complexity" evidence="8">
    <location>
        <begin position="298"/>
        <end position="309"/>
    </location>
</feature>
<dbReference type="PANTHER" id="PTHR33908:SF11">
    <property type="entry name" value="MEMBRANE PROTEIN"/>
    <property type="match status" value="1"/>
</dbReference>
<feature type="transmembrane region" description="Helical" evidence="9">
    <location>
        <begin position="150"/>
        <end position="168"/>
    </location>
</feature>
<proteinExistence type="predicted"/>
<evidence type="ECO:0000256" key="7">
    <source>
        <dbReference type="ARBA" id="ARBA00023136"/>
    </source>
</evidence>
<dbReference type="EMBL" id="MHTV01000031">
    <property type="protein sequence ID" value="OHA66552.1"/>
    <property type="molecule type" value="Genomic_DNA"/>
</dbReference>
<dbReference type="PANTHER" id="PTHR33908">
    <property type="entry name" value="MANNOSYLTRANSFERASE YKCB-RELATED"/>
    <property type="match status" value="1"/>
</dbReference>
<feature type="transmembrane region" description="Helical" evidence="9">
    <location>
        <begin position="384"/>
        <end position="405"/>
    </location>
</feature>
<evidence type="ECO:0000256" key="9">
    <source>
        <dbReference type="SAM" id="Phobius"/>
    </source>
</evidence>
<sequence>MSALIWAVVVALIFAISTWFFLNVAFKNCSLIRLIFVVAFVLHISSAFLIHYTNFYPFGGGEGDQDLYHAAAVSIARDFREGVVTLGEIKEHLETYHGTHGYPVILGVLYAITTPERIVGMMMSAWFSAISVILVYLIALQISGSPKGSFFAGMAAALYPSLLYFGSLLLKDTVVVPVILLGLLCMIKIVQRFSWKYIILFVFVLLPALQFRFYMAVALLWTFSLSWPFLMGIDWRKKIRYGIFVLIPIGFIPQMFGYGYYASGVILQYTNPEKIELYREHVYTRQILEPDKNDESSDPSPVSPVSPISPKEPESPVLIKTEEPSVEPSSPSIVSPPRKGGGPGSTVIVETGDTAVSFILNYLLSFSFVSLGPFPWHMRYARQYLALLETIPWCVIFFFIVWGTIRERRRWRVFLPVILFDVGLFSMLALLLASNFGVYMRIRMPAFLVLLTLLAFPFAKISLTQLYENTRNWGGRIYRILPRR</sequence>
<feature type="transmembrane region" description="Helical" evidence="9">
    <location>
        <begin position="197"/>
        <end position="221"/>
    </location>
</feature>
<evidence type="ECO:0000256" key="3">
    <source>
        <dbReference type="ARBA" id="ARBA00022676"/>
    </source>
</evidence>
<evidence type="ECO:0000313" key="11">
    <source>
        <dbReference type="Proteomes" id="UP000178092"/>
    </source>
</evidence>
<comment type="subcellular location">
    <subcellularLocation>
        <location evidence="1">Cell membrane</location>
        <topology evidence="1">Multi-pass membrane protein</topology>
    </subcellularLocation>
</comment>
<feature type="compositionally biased region" description="Low complexity" evidence="8">
    <location>
        <begin position="326"/>
        <end position="337"/>
    </location>
</feature>
<dbReference type="GO" id="GO:0009103">
    <property type="term" value="P:lipopolysaccharide biosynthetic process"/>
    <property type="evidence" value="ECO:0007669"/>
    <property type="project" value="UniProtKB-ARBA"/>
</dbReference>
<dbReference type="AlphaFoldDB" id="A0A1G2R2S5"/>
<feature type="transmembrane region" description="Helical" evidence="9">
    <location>
        <begin position="31"/>
        <end position="52"/>
    </location>
</feature>
<dbReference type="Proteomes" id="UP000178092">
    <property type="component" value="Unassembled WGS sequence"/>
</dbReference>
<feature type="transmembrane region" description="Helical" evidence="9">
    <location>
        <begin position="241"/>
        <end position="261"/>
    </location>
</feature>
<evidence type="ECO:0000256" key="6">
    <source>
        <dbReference type="ARBA" id="ARBA00022989"/>
    </source>
</evidence>
<evidence type="ECO:0000256" key="1">
    <source>
        <dbReference type="ARBA" id="ARBA00004651"/>
    </source>
</evidence>
<keyword evidence="3" id="KW-0328">Glycosyltransferase</keyword>
<dbReference type="InterPro" id="IPR050297">
    <property type="entry name" value="LipidA_mod_glycosyltrf_83"/>
</dbReference>
<feature type="transmembrane region" description="Helical" evidence="9">
    <location>
        <begin position="6"/>
        <end position="24"/>
    </location>
</feature>
<evidence type="ECO:0000256" key="2">
    <source>
        <dbReference type="ARBA" id="ARBA00022475"/>
    </source>
</evidence>
<evidence type="ECO:0000256" key="5">
    <source>
        <dbReference type="ARBA" id="ARBA00022692"/>
    </source>
</evidence>
<evidence type="ECO:0000256" key="8">
    <source>
        <dbReference type="SAM" id="MobiDB-lite"/>
    </source>
</evidence>
<feature type="transmembrane region" description="Helical" evidence="9">
    <location>
        <begin position="417"/>
        <end position="438"/>
    </location>
</feature>
<accession>A0A1G2R2S5</accession>
<feature type="transmembrane region" description="Helical" evidence="9">
    <location>
        <begin position="444"/>
        <end position="463"/>
    </location>
</feature>
<dbReference type="GO" id="GO:0005886">
    <property type="term" value="C:plasma membrane"/>
    <property type="evidence" value="ECO:0007669"/>
    <property type="project" value="UniProtKB-SubCell"/>
</dbReference>
<evidence type="ECO:0000313" key="10">
    <source>
        <dbReference type="EMBL" id="OHA66552.1"/>
    </source>
</evidence>
<keyword evidence="4" id="KW-0808">Transferase</keyword>
<evidence type="ECO:0000256" key="4">
    <source>
        <dbReference type="ARBA" id="ARBA00022679"/>
    </source>
</evidence>
<protein>
    <recommendedName>
        <fullName evidence="12">Glycosyltransferase RgtA/B/C/D-like domain-containing protein</fullName>
    </recommendedName>
</protein>
<name>A0A1G2R2S5_9BACT</name>
<feature type="transmembrane region" description="Helical" evidence="9">
    <location>
        <begin position="118"/>
        <end position="138"/>
    </location>
</feature>
<feature type="transmembrane region" description="Helical" evidence="9">
    <location>
        <begin position="358"/>
        <end position="378"/>
    </location>
</feature>
<keyword evidence="6 9" id="KW-1133">Transmembrane helix</keyword>
<comment type="caution">
    <text evidence="10">The sequence shown here is derived from an EMBL/GenBank/DDBJ whole genome shotgun (WGS) entry which is preliminary data.</text>
</comment>
<gene>
    <name evidence="10" type="ORF">A3C04_03680</name>
</gene>
<keyword evidence="5 9" id="KW-0812">Transmembrane</keyword>
<evidence type="ECO:0008006" key="12">
    <source>
        <dbReference type="Google" id="ProtNLM"/>
    </source>
</evidence>
<keyword evidence="7 9" id="KW-0472">Membrane</keyword>
<organism evidence="10 11">
    <name type="scientific">Candidatus Wildermuthbacteria bacterium RIFCSPHIGHO2_02_FULL_45_25</name>
    <dbReference type="NCBI Taxonomy" id="1802450"/>
    <lineage>
        <taxon>Bacteria</taxon>
        <taxon>Candidatus Wildermuthiibacteriota</taxon>
    </lineage>
</organism>
<keyword evidence="2" id="KW-1003">Cell membrane</keyword>
<dbReference type="GO" id="GO:0016763">
    <property type="term" value="F:pentosyltransferase activity"/>
    <property type="evidence" value="ECO:0007669"/>
    <property type="project" value="TreeGrafter"/>
</dbReference>
<feature type="region of interest" description="Disordered" evidence="8">
    <location>
        <begin position="289"/>
        <end position="345"/>
    </location>
</feature>
<reference evidence="10 11" key="1">
    <citation type="journal article" date="2016" name="Nat. Commun.">
        <title>Thousands of microbial genomes shed light on interconnected biogeochemical processes in an aquifer system.</title>
        <authorList>
            <person name="Anantharaman K."/>
            <person name="Brown C.T."/>
            <person name="Hug L.A."/>
            <person name="Sharon I."/>
            <person name="Castelle C.J."/>
            <person name="Probst A.J."/>
            <person name="Thomas B.C."/>
            <person name="Singh A."/>
            <person name="Wilkins M.J."/>
            <person name="Karaoz U."/>
            <person name="Brodie E.L."/>
            <person name="Williams K.H."/>
            <person name="Hubbard S.S."/>
            <person name="Banfield J.F."/>
        </authorList>
    </citation>
    <scope>NUCLEOTIDE SEQUENCE [LARGE SCALE GENOMIC DNA]</scope>
</reference>